<dbReference type="Proteomes" id="UP000326396">
    <property type="component" value="Linkage Group LG13"/>
</dbReference>
<feature type="compositionally biased region" description="Basic and acidic residues" evidence="4">
    <location>
        <begin position="522"/>
        <end position="533"/>
    </location>
</feature>
<proteinExistence type="inferred from homology"/>
<evidence type="ECO:0000256" key="3">
    <source>
        <dbReference type="ARBA" id="ARBA00023134"/>
    </source>
</evidence>
<reference evidence="6 7" key="1">
    <citation type="submission" date="2019-05" db="EMBL/GenBank/DDBJ databases">
        <title>Mikania micrantha, genome provides insights into the molecular mechanism of rapid growth.</title>
        <authorList>
            <person name="Liu B."/>
        </authorList>
    </citation>
    <scope>NUCLEOTIDE SEQUENCE [LARGE SCALE GENOMIC DNA]</scope>
    <source>
        <strain evidence="6">NLD-2019</strain>
        <tissue evidence="6">Leaf</tissue>
    </source>
</reference>
<feature type="domain" description="AIG1-type G" evidence="5">
    <location>
        <begin position="11"/>
        <end position="218"/>
    </location>
</feature>
<dbReference type="Pfam" id="PF04548">
    <property type="entry name" value="AIG1"/>
    <property type="match status" value="2"/>
</dbReference>
<keyword evidence="7" id="KW-1185">Reference proteome</keyword>
<name>A0A5N6PA39_9ASTR</name>
<dbReference type="PANTHER" id="PTHR10903:SF184">
    <property type="entry name" value="GTP-BINDING PROTEIN A"/>
    <property type="match status" value="1"/>
</dbReference>
<gene>
    <name evidence="6" type="ORF">E3N88_10302</name>
</gene>
<evidence type="ECO:0000313" key="7">
    <source>
        <dbReference type="Proteomes" id="UP000326396"/>
    </source>
</evidence>
<evidence type="ECO:0000256" key="1">
    <source>
        <dbReference type="ARBA" id="ARBA00008535"/>
    </source>
</evidence>
<dbReference type="Gene3D" id="3.40.50.300">
    <property type="entry name" value="P-loop containing nucleotide triphosphate hydrolases"/>
    <property type="match status" value="2"/>
</dbReference>
<dbReference type="FunFam" id="3.40.50.300:FF:000840">
    <property type="entry name" value="Immune-associated nucleotide-binding protein 9"/>
    <property type="match status" value="2"/>
</dbReference>
<dbReference type="InterPro" id="IPR027417">
    <property type="entry name" value="P-loop_NTPase"/>
</dbReference>
<evidence type="ECO:0000259" key="5">
    <source>
        <dbReference type="PROSITE" id="PS51720"/>
    </source>
</evidence>
<dbReference type="InterPro" id="IPR006703">
    <property type="entry name" value="G_AIG1"/>
</dbReference>
<evidence type="ECO:0000256" key="2">
    <source>
        <dbReference type="ARBA" id="ARBA00022741"/>
    </source>
</evidence>
<dbReference type="CDD" id="cd01852">
    <property type="entry name" value="AIG1"/>
    <property type="match status" value="2"/>
</dbReference>
<protein>
    <recommendedName>
        <fullName evidence="5">AIG1-type G domain-containing protein</fullName>
    </recommendedName>
</protein>
<feature type="domain" description="AIG1-type G" evidence="5">
    <location>
        <begin position="231"/>
        <end position="438"/>
    </location>
</feature>
<comment type="caution">
    <text evidence="6">The sequence shown here is derived from an EMBL/GenBank/DDBJ whole genome shotgun (WGS) entry which is preliminary data.</text>
</comment>
<sequence>MMGLIQDARMSSALTLVLVGKTGNGKSATGNSILGTQSFESRRSSSGVTVVSELKATKLEDGRMLNVIDTPGMFDPSVDPDFIRREIVGCIHMARDGIHAVLVVFSICNRFSEEEQAVVYSLVALFGTKIYDYMIVVFTSGDELEAEGKSLEDFLSGCSQSLKQILGLCGNRCVLFDNRTKDESKKGRQVQQILAYVKMVLENNDWEPYASEMFAELKVKPIMVHYDARMSSALTLVLVGKTGNGKSATGNSILGTQSFESRRSSSGVTVVSELKATKLEDGRMLNVIDTPGMFDPSVDPDFIRREIVGCIHMARDGIHAVLVVFSICNRFSEEEQAVIYSLVALFGTKIYDYMIVVFTSGDELEAEGKSLEDFLSGCSQSLKQILGLCGNRCVLFDNRTKDESKKGRQVQQLLAYVKMRLENNDWEPYASEMFAELKEFTQSEKLLLTETQLKRLIEMFESKFIEMELKLQKLLEKERAARVKLEKKAREAEKKHEEDIKQLKEELAKAKAEAKAKAKARAKAEAEKGKKSPEVVSKGWSCVIL</sequence>
<dbReference type="PROSITE" id="PS51720">
    <property type="entry name" value="G_AIG1"/>
    <property type="match status" value="2"/>
</dbReference>
<comment type="similarity">
    <text evidence="1">Belongs to the TRAFAC class TrmE-Era-EngA-EngB-Septin-like GTPase superfamily. AIG1/Toc34/Toc159-like paraseptin GTPase family. IAN subfamily.</text>
</comment>
<dbReference type="GO" id="GO:0005525">
    <property type="term" value="F:GTP binding"/>
    <property type="evidence" value="ECO:0007669"/>
    <property type="project" value="UniProtKB-KW"/>
</dbReference>
<dbReference type="InterPro" id="IPR045058">
    <property type="entry name" value="GIMA/IAN/Toc"/>
</dbReference>
<dbReference type="EMBL" id="SZYD01000005">
    <property type="protein sequence ID" value="KAD6119031.1"/>
    <property type="molecule type" value="Genomic_DNA"/>
</dbReference>
<organism evidence="6 7">
    <name type="scientific">Mikania micrantha</name>
    <name type="common">bitter vine</name>
    <dbReference type="NCBI Taxonomy" id="192012"/>
    <lineage>
        <taxon>Eukaryota</taxon>
        <taxon>Viridiplantae</taxon>
        <taxon>Streptophyta</taxon>
        <taxon>Embryophyta</taxon>
        <taxon>Tracheophyta</taxon>
        <taxon>Spermatophyta</taxon>
        <taxon>Magnoliopsida</taxon>
        <taxon>eudicotyledons</taxon>
        <taxon>Gunneridae</taxon>
        <taxon>Pentapetalae</taxon>
        <taxon>asterids</taxon>
        <taxon>campanulids</taxon>
        <taxon>Asterales</taxon>
        <taxon>Asteraceae</taxon>
        <taxon>Asteroideae</taxon>
        <taxon>Heliantheae alliance</taxon>
        <taxon>Eupatorieae</taxon>
        <taxon>Mikania</taxon>
    </lineage>
</organism>
<dbReference type="PANTHER" id="PTHR10903">
    <property type="entry name" value="GTPASE, IMAP FAMILY MEMBER-RELATED"/>
    <property type="match status" value="1"/>
</dbReference>
<feature type="region of interest" description="Disordered" evidence="4">
    <location>
        <begin position="522"/>
        <end position="545"/>
    </location>
</feature>
<keyword evidence="2" id="KW-0547">Nucleotide-binding</keyword>
<evidence type="ECO:0000313" key="6">
    <source>
        <dbReference type="EMBL" id="KAD6119031.1"/>
    </source>
</evidence>
<evidence type="ECO:0000256" key="4">
    <source>
        <dbReference type="SAM" id="MobiDB-lite"/>
    </source>
</evidence>
<accession>A0A5N6PA39</accession>
<dbReference type="AlphaFoldDB" id="A0A5N6PA39"/>
<keyword evidence="3" id="KW-0342">GTP-binding</keyword>
<dbReference type="SUPFAM" id="SSF52540">
    <property type="entry name" value="P-loop containing nucleoside triphosphate hydrolases"/>
    <property type="match status" value="2"/>
</dbReference>
<dbReference type="OrthoDB" id="8954335at2759"/>